<dbReference type="PROSITE" id="PS50011">
    <property type="entry name" value="PROTEIN_KINASE_DOM"/>
    <property type="match status" value="1"/>
</dbReference>
<dbReference type="PANTHER" id="PTHR24349">
    <property type="entry name" value="SERINE/THREONINE-PROTEIN KINASE"/>
    <property type="match status" value="1"/>
</dbReference>
<dbReference type="SMART" id="SM00220">
    <property type="entry name" value="S_TKc"/>
    <property type="match status" value="1"/>
</dbReference>
<evidence type="ECO:0000259" key="8">
    <source>
        <dbReference type="PROSITE" id="PS50011"/>
    </source>
</evidence>
<dbReference type="PROSITE" id="PS00107">
    <property type="entry name" value="PROTEIN_KINASE_ATP"/>
    <property type="match status" value="1"/>
</dbReference>
<dbReference type="FunFam" id="1.10.510.10:FF:000571">
    <property type="entry name" value="Maternal embryonic leucine zipper kinase"/>
    <property type="match status" value="1"/>
</dbReference>
<dbReference type="Proteomes" id="UP000028582">
    <property type="component" value="Unassembled WGS sequence"/>
</dbReference>
<comment type="caution">
    <text evidence="9">The sequence shown here is derived from an EMBL/GenBank/DDBJ whole genome shotgun (WGS) entry which is preliminary data.</text>
</comment>
<feature type="binding site" evidence="6">
    <location>
        <position position="121"/>
    </location>
    <ligand>
        <name>ATP</name>
        <dbReference type="ChEBI" id="CHEBI:30616"/>
    </ligand>
</feature>
<name>A0A081AQH1_PHYNI</name>
<gene>
    <name evidence="9" type="ORF">F444_04520</name>
</gene>
<dbReference type="OrthoDB" id="40902at2759"/>
<dbReference type="GO" id="GO:0004674">
    <property type="term" value="F:protein serine/threonine kinase activity"/>
    <property type="evidence" value="ECO:0007669"/>
    <property type="project" value="UniProtKB-KW"/>
</dbReference>
<evidence type="ECO:0000256" key="6">
    <source>
        <dbReference type="PROSITE-ProRule" id="PRU10141"/>
    </source>
</evidence>
<keyword evidence="5 6" id="KW-0067">ATP-binding</keyword>
<dbReference type="InterPro" id="IPR050205">
    <property type="entry name" value="CDPK_Ser/Thr_kinases"/>
</dbReference>
<keyword evidence="4 9" id="KW-0418">Kinase</keyword>
<dbReference type="Pfam" id="PF00069">
    <property type="entry name" value="Pkinase"/>
    <property type="match status" value="1"/>
</dbReference>
<dbReference type="PROSITE" id="PS51257">
    <property type="entry name" value="PROKAR_LIPOPROTEIN"/>
    <property type="match status" value="1"/>
</dbReference>
<dbReference type="Gene3D" id="1.10.510.10">
    <property type="entry name" value="Transferase(Phosphotransferase) domain 1"/>
    <property type="match status" value="1"/>
</dbReference>
<keyword evidence="2" id="KW-0808">Transferase</keyword>
<dbReference type="CDD" id="cd05117">
    <property type="entry name" value="STKc_CAMK"/>
    <property type="match status" value="1"/>
</dbReference>
<evidence type="ECO:0000256" key="5">
    <source>
        <dbReference type="ARBA" id="ARBA00022840"/>
    </source>
</evidence>
<dbReference type="PROSITE" id="PS00108">
    <property type="entry name" value="PROTEIN_KINASE_ST"/>
    <property type="match status" value="1"/>
</dbReference>
<dbReference type="GO" id="GO:0005524">
    <property type="term" value="F:ATP binding"/>
    <property type="evidence" value="ECO:0007669"/>
    <property type="project" value="UniProtKB-UniRule"/>
</dbReference>
<dbReference type="InterPro" id="IPR017441">
    <property type="entry name" value="Protein_kinase_ATP_BS"/>
</dbReference>
<dbReference type="AlphaFoldDB" id="A0A081AQH1"/>
<keyword evidence="3 6" id="KW-0547">Nucleotide-binding</keyword>
<reference evidence="9 10" key="1">
    <citation type="submission" date="2013-11" db="EMBL/GenBank/DDBJ databases">
        <title>The Genome Sequence of Phytophthora parasitica P1976.</title>
        <authorList>
            <consortium name="The Broad Institute Genomics Platform"/>
            <person name="Russ C."/>
            <person name="Tyler B."/>
            <person name="Panabieres F."/>
            <person name="Shan W."/>
            <person name="Tripathy S."/>
            <person name="Grunwald N."/>
            <person name="Machado M."/>
            <person name="Johnson C.S."/>
            <person name="Walker B."/>
            <person name="Young S."/>
            <person name="Zeng Q."/>
            <person name="Gargeya S."/>
            <person name="Fitzgerald M."/>
            <person name="Haas B."/>
            <person name="Abouelleil A."/>
            <person name="Allen A.W."/>
            <person name="Alvarado L."/>
            <person name="Arachchi H.M."/>
            <person name="Berlin A.M."/>
            <person name="Chapman S.B."/>
            <person name="Gainer-Dewar J."/>
            <person name="Goldberg J."/>
            <person name="Griggs A."/>
            <person name="Gujja S."/>
            <person name="Hansen M."/>
            <person name="Howarth C."/>
            <person name="Imamovic A."/>
            <person name="Ireland A."/>
            <person name="Larimer J."/>
            <person name="McCowan C."/>
            <person name="Murphy C."/>
            <person name="Pearson M."/>
            <person name="Poon T.W."/>
            <person name="Priest M."/>
            <person name="Roberts A."/>
            <person name="Saif S."/>
            <person name="Shea T."/>
            <person name="Sisk P."/>
            <person name="Sykes S."/>
            <person name="Wortman J."/>
            <person name="Nusbaum C."/>
            <person name="Birren B."/>
        </authorList>
    </citation>
    <scope>NUCLEOTIDE SEQUENCE [LARGE SCALE GENOMIC DNA]</scope>
    <source>
        <strain evidence="9 10">P1976</strain>
    </source>
</reference>
<evidence type="ECO:0000256" key="7">
    <source>
        <dbReference type="RuleBase" id="RU000304"/>
    </source>
</evidence>
<dbReference type="InterPro" id="IPR008271">
    <property type="entry name" value="Ser/Thr_kinase_AS"/>
</dbReference>
<organism evidence="9 10">
    <name type="scientific">Phytophthora nicotianae P1976</name>
    <dbReference type="NCBI Taxonomy" id="1317066"/>
    <lineage>
        <taxon>Eukaryota</taxon>
        <taxon>Sar</taxon>
        <taxon>Stramenopiles</taxon>
        <taxon>Oomycota</taxon>
        <taxon>Peronosporomycetes</taxon>
        <taxon>Peronosporales</taxon>
        <taxon>Peronosporaceae</taxon>
        <taxon>Phytophthora</taxon>
    </lineage>
</organism>
<proteinExistence type="inferred from homology"/>
<comment type="similarity">
    <text evidence="7">Belongs to the protein kinase superfamily.</text>
</comment>
<evidence type="ECO:0000313" key="9">
    <source>
        <dbReference type="EMBL" id="ETO81132.1"/>
    </source>
</evidence>
<sequence>MAFNDRSRKRFLRLPRRMAGVAAVCAAATACSGYSQEPARLDAARRPMGMGMGMSSSLMVPHAVTTALKQQRATERHMDSWRLTRSRLQQEYDLEGVIGEGGFGLVHVGRHRASNARVAIKRVSKQLTTKEDFMQEVDILKQVGGTHNVLELREAFETSDAYVLVTELVQGGELYDDLVENGVFGEERAKELVHELAVTLEYLHSKRVVHADLKPENILLANDKLKLIDFGQSFRLHDDNGRKMDVCTTAYASPEVMGQRESGCAMDVWALGVVLYIVLCGTHPFDPTDDATDDELQQRILKGEFDCDSVGWACMSDSARDLIRRMLTVDPKKRISATQVLQHEWVTSL</sequence>
<feature type="domain" description="Protein kinase" evidence="8">
    <location>
        <begin position="92"/>
        <end position="346"/>
    </location>
</feature>
<dbReference type="InterPro" id="IPR011009">
    <property type="entry name" value="Kinase-like_dom_sf"/>
</dbReference>
<evidence type="ECO:0000256" key="3">
    <source>
        <dbReference type="ARBA" id="ARBA00022741"/>
    </source>
</evidence>
<evidence type="ECO:0000313" key="10">
    <source>
        <dbReference type="Proteomes" id="UP000028582"/>
    </source>
</evidence>
<keyword evidence="1 7" id="KW-0723">Serine/threonine-protein kinase</keyword>
<evidence type="ECO:0000256" key="1">
    <source>
        <dbReference type="ARBA" id="ARBA00022527"/>
    </source>
</evidence>
<accession>A0A081AQH1</accession>
<dbReference type="EMBL" id="ANJA01000909">
    <property type="protein sequence ID" value="ETO81132.1"/>
    <property type="molecule type" value="Genomic_DNA"/>
</dbReference>
<dbReference type="InterPro" id="IPR000719">
    <property type="entry name" value="Prot_kinase_dom"/>
</dbReference>
<evidence type="ECO:0000256" key="4">
    <source>
        <dbReference type="ARBA" id="ARBA00022777"/>
    </source>
</evidence>
<dbReference type="SUPFAM" id="SSF56112">
    <property type="entry name" value="Protein kinase-like (PK-like)"/>
    <property type="match status" value="1"/>
</dbReference>
<evidence type="ECO:0000256" key="2">
    <source>
        <dbReference type="ARBA" id="ARBA00022679"/>
    </source>
</evidence>
<protein>
    <submittedName>
        <fullName evidence="9">CAMK protein kinase</fullName>
    </submittedName>
</protein>